<keyword evidence="6 8" id="KW-0472">Membrane</keyword>
<protein>
    <submittedName>
        <fullName evidence="9">Protein translocase SEC61 complex subunit gamma</fullName>
    </submittedName>
</protein>
<dbReference type="EMBL" id="CP026993">
    <property type="protein sequence ID" value="QLH02416.1"/>
    <property type="molecule type" value="Genomic_DNA"/>
</dbReference>
<comment type="subcellular location">
    <subcellularLocation>
        <location evidence="7">Endomembrane system</location>
        <topology evidence="7">Single-pass membrane protein</topology>
    </subcellularLocation>
</comment>
<keyword evidence="3" id="KW-0653">Protein transport</keyword>
<keyword evidence="4 8" id="KW-1133">Transmembrane helix</keyword>
<dbReference type="NCBIfam" id="TIGR00327">
    <property type="entry name" value="secE_euk_arch"/>
    <property type="match status" value="1"/>
</dbReference>
<dbReference type="GO" id="GO:0012505">
    <property type="term" value="C:endomembrane system"/>
    <property type="evidence" value="ECO:0007669"/>
    <property type="project" value="UniProtKB-SubCell"/>
</dbReference>
<accession>A0A7D5QWY2</accession>
<evidence type="ECO:0000313" key="9">
    <source>
        <dbReference type="EMBL" id="QLH02416.1"/>
    </source>
</evidence>
<dbReference type="GO" id="GO:0016020">
    <property type="term" value="C:membrane"/>
    <property type="evidence" value="ECO:0007669"/>
    <property type="project" value="InterPro"/>
</dbReference>
<evidence type="ECO:0000256" key="4">
    <source>
        <dbReference type="ARBA" id="ARBA00022989"/>
    </source>
</evidence>
<dbReference type="InterPro" id="IPR008158">
    <property type="entry name" value="Translocase_Sec61-g"/>
</dbReference>
<evidence type="ECO:0000256" key="8">
    <source>
        <dbReference type="SAM" id="Phobius"/>
    </source>
</evidence>
<gene>
    <name evidence="9" type="ORF">C5F47_01980</name>
</gene>
<sequence length="57" mass="6468">MNPRQTLKNMANTMKMAKKPDKDEYQQHLRLVLLGIAGVGLIGFTIQFVFSVITFGR</sequence>
<evidence type="ECO:0000256" key="7">
    <source>
        <dbReference type="ARBA" id="ARBA00037847"/>
    </source>
</evidence>
<name>A0A7D5QWY2_9ARCH</name>
<keyword evidence="10" id="KW-1185">Reference proteome</keyword>
<evidence type="ECO:0000256" key="6">
    <source>
        <dbReference type="ARBA" id="ARBA00023136"/>
    </source>
</evidence>
<proteinExistence type="predicted"/>
<evidence type="ECO:0000256" key="5">
    <source>
        <dbReference type="ARBA" id="ARBA00023010"/>
    </source>
</evidence>
<organism evidence="9 10">
    <name type="scientific">Nitrosopumilus cobalaminigenes</name>
    <dbReference type="NCBI Taxonomy" id="1470066"/>
    <lineage>
        <taxon>Archaea</taxon>
        <taxon>Nitrososphaerota</taxon>
        <taxon>Nitrososphaeria</taxon>
        <taxon>Nitrosopumilales</taxon>
        <taxon>Nitrosopumilaceae</taxon>
        <taxon>Nitrosopumilus</taxon>
    </lineage>
</organism>
<dbReference type="AlphaFoldDB" id="A0A7D5QWY2"/>
<dbReference type="InterPro" id="IPR001901">
    <property type="entry name" value="Translocase_SecE/Sec61-g"/>
</dbReference>
<keyword evidence="1" id="KW-0813">Transport</keyword>
<dbReference type="GO" id="GO:0006886">
    <property type="term" value="P:intracellular protein transport"/>
    <property type="evidence" value="ECO:0007669"/>
    <property type="project" value="InterPro"/>
</dbReference>
<reference evidence="9 10" key="1">
    <citation type="submission" date="2018-02" db="EMBL/GenBank/DDBJ databases">
        <title>Complete genome of Nitrosopumilus cobalaminigenes HCA1.</title>
        <authorList>
            <person name="Qin W."/>
            <person name="Zheng Y."/>
            <person name="Stahl D.A."/>
        </authorList>
    </citation>
    <scope>NUCLEOTIDE SEQUENCE [LARGE SCALE GENOMIC DNA]</scope>
    <source>
        <strain evidence="9 10">HCA1</strain>
    </source>
</reference>
<dbReference type="GeneID" id="56058747"/>
<dbReference type="InterPro" id="IPR023391">
    <property type="entry name" value="Prot_translocase_SecE_dom_sf"/>
</dbReference>
<dbReference type="SUPFAM" id="SSF103456">
    <property type="entry name" value="Preprotein translocase SecE subunit"/>
    <property type="match status" value="1"/>
</dbReference>
<evidence type="ECO:0000313" key="10">
    <source>
        <dbReference type="Proteomes" id="UP000509771"/>
    </source>
</evidence>
<dbReference type="Gene3D" id="1.20.5.820">
    <property type="entry name" value="Preprotein translocase SecE subunit"/>
    <property type="match status" value="1"/>
</dbReference>
<keyword evidence="5" id="KW-0811">Translocation</keyword>
<dbReference type="Proteomes" id="UP000509771">
    <property type="component" value="Chromosome"/>
</dbReference>
<dbReference type="GO" id="GO:0006605">
    <property type="term" value="P:protein targeting"/>
    <property type="evidence" value="ECO:0007669"/>
    <property type="project" value="InterPro"/>
</dbReference>
<evidence type="ECO:0000256" key="3">
    <source>
        <dbReference type="ARBA" id="ARBA00022927"/>
    </source>
</evidence>
<dbReference type="KEGG" id="ncl:C5F47_01980"/>
<feature type="transmembrane region" description="Helical" evidence="8">
    <location>
        <begin position="31"/>
        <end position="55"/>
    </location>
</feature>
<evidence type="ECO:0000256" key="1">
    <source>
        <dbReference type="ARBA" id="ARBA00022448"/>
    </source>
</evidence>
<keyword evidence="2 8" id="KW-0812">Transmembrane</keyword>
<evidence type="ECO:0000256" key="2">
    <source>
        <dbReference type="ARBA" id="ARBA00022692"/>
    </source>
</evidence>
<dbReference type="Pfam" id="PF00584">
    <property type="entry name" value="SecE"/>
    <property type="match status" value="1"/>
</dbReference>
<dbReference type="GO" id="GO:0008320">
    <property type="term" value="F:protein transmembrane transporter activity"/>
    <property type="evidence" value="ECO:0007669"/>
    <property type="project" value="InterPro"/>
</dbReference>
<dbReference type="RefSeq" id="WP_179361250.1">
    <property type="nucleotide sequence ID" value="NZ_CP026993.1"/>
</dbReference>